<dbReference type="EMBL" id="BLXT01004083">
    <property type="protein sequence ID" value="GFO09419.1"/>
    <property type="molecule type" value="Genomic_DNA"/>
</dbReference>
<name>A0AAV4ATG6_9GAST</name>
<organism evidence="1 2">
    <name type="scientific">Plakobranchus ocellatus</name>
    <dbReference type="NCBI Taxonomy" id="259542"/>
    <lineage>
        <taxon>Eukaryota</taxon>
        <taxon>Metazoa</taxon>
        <taxon>Spiralia</taxon>
        <taxon>Lophotrochozoa</taxon>
        <taxon>Mollusca</taxon>
        <taxon>Gastropoda</taxon>
        <taxon>Heterobranchia</taxon>
        <taxon>Euthyneura</taxon>
        <taxon>Panpulmonata</taxon>
        <taxon>Sacoglossa</taxon>
        <taxon>Placobranchoidea</taxon>
        <taxon>Plakobranchidae</taxon>
        <taxon>Plakobranchus</taxon>
    </lineage>
</organism>
<protein>
    <submittedName>
        <fullName evidence="1">Uncharacterized protein</fullName>
    </submittedName>
</protein>
<comment type="caution">
    <text evidence="1">The sequence shown here is derived from an EMBL/GenBank/DDBJ whole genome shotgun (WGS) entry which is preliminary data.</text>
</comment>
<sequence>MLKEKRRIREPCYNWKNGGEEEQRKTKRENARWHDFLDGDKESDGHIVGILGSRELEGHDRQRQGARHLMMMNVERNYEINQMAITGPDPRVSFDHPKAIF</sequence>
<evidence type="ECO:0000313" key="1">
    <source>
        <dbReference type="EMBL" id="GFO09419.1"/>
    </source>
</evidence>
<keyword evidence="2" id="KW-1185">Reference proteome</keyword>
<dbReference type="Proteomes" id="UP000735302">
    <property type="component" value="Unassembled WGS sequence"/>
</dbReference>
<dbReference type="AlphaFoldDB" id="A0AAV4ATG6"/>
<proteinExistence type="predicted"/>
<accession>A0AAV4ATG6</accession>
<gene>
    <name evidence="1" type="ORF">PoB_003592400</name>
</gene>
<evidence type="ECO:0000313" key="2">
    <source>
        <dbReference type="Proteomes" id="UP000735302"/>
    </source>
</evidence>
<reference evidence="1 2" key="1">
    <citation type="journal article" date="2021" name="Elife">
        <title>Chloroplast acquisition without the gene transfer in kleptoplastic sea slugs, Plakobranchus ocellatus.</title>
        <authorList>
            <person name="Maeda T."/>
            <person name="Takahashi S."/>
            <person name="Yoshida T."/>
            <person name="Shimamura S."/>
            <person name="Takaki Y."/>
            <person name="Nagai Y."/>
            <person name="Toyoda A."/>
            <person name="Suzuki Y."/>
            <person name="Arimoto A."/>
            <person name="Ishii H."/>
            <person name="Satoh N."/>
            <person name="Nishiyama T."/>
            <person name="Hasebe M."/>
            <person name="Maruyama T."/>
            <person name="Minagawa J."/>
            <person name="Obokata J."/>
            <person name="Shigenobu S."/>
        </authorList>
    </citation>
    <scope>NUCLEOTIDE SEQUENCE [LARGE SCALE GENOMIC DNA]</scope>
</reference>